<sequence length="100" mass="10819">LKVFGFQTGLTPLQFANNLVFLGICEAPAAEEVAGWIASNKTLGAYNGLLRLGFSLTGYASIVAAYMSVYDHLERNLSKDDKKCLGFGTLFVEHLLCKVG</sequence>
<evidence type="ECO:0000313" key="3">
    <source>
        <dbReference type="Proteomes" id="UP001221757"/>
    </source>
</evidence>
<organism evidence="2 3">
    <name type="scientific">Mycena rosella</name>
    <name type="common">Pink bonnet</name>
    <name type="synonym">Agaricus rosellus</name>
    <dbReference type="NCBI Taxonomy" id="1033263"/>
    <lineage>
        <taxon>Eukaryota</taxon>
        <taxon>Fungi</taxon>
        <taxon>Dikarya</taxon>
        <taxon>Basidiomycota</taxon>
        <taxon>Agaricomycotina</taxon>
        <taxon>Agaricomycetes</taxon>
        <taxon>Agaricomycetidae</taxon>
        <taxon>Agaricales</taxon>
        <taxon>Marasmiineae</taxon>
        <taxon>Mycenaceae</taxon>
        <taxon>Mycena</taxon>
    </lineage>
</organism>
<keyword evidence="1" id="KW-0472">Membrane</keyword>
<accession>A0AAD7GTF1</accession>
<proteinExistence type="predicted"/>
<reference evidence="2" key="1">
    <citation type="submission" date="2023-03" db="EMBL/GenBank/DDBJ databases">
        <title>Massive genome expansion in bonnet fungi (Mycena s.s.) driven by repeated elements and novel gene families across ecological guilds.</title>
        <authorList>
            <consortium name="Lawrence Berkeley National Laboratory"/>
            <person name="Harder C.B."/>
            <person name="Miyauchi S."/>
            <person name="Viragh M."/>
            <person name="Kuo A."/>
            <person name="Thoen E."/>
            <person name="Andreopoulos B."/>
            <person name="Lu D."/>
            <person name="Skrede I."/>
            <person name="Drula E."/>
            <person name="Henrissat B."/>
            <person name="Morin E."/>
            <person name="Kohler A."/>
            <person name="Barry K."/>
            <person name="LaButti K."/>
            <person name="Morin E."/>
            <person name="Salamov A."/>
            <person name="Lipzen A."/>
            <person name="Mereny Z."/>
            <person name="Hegedus B."/>
            <person name="Baldrian P."/>
            <person name="Stursova M."/>
            <person name="Weitz H."/>
            <person name="Taylor A."/>
            <person name="Grigoriev I.V."/>
            <person name="Nagy L.G."/>
            <person name="Martin F."/>
            <person name="Kauserud H."/>
        </authorList>
    </citation>
    <scope>NUCLEOTIDE SEQUENCE</scope>
    <source>
        <strain evidence="2">CBHHK067</strain>
    </source>
</reference>
<feature type="transmembrane region" description="Helical" evidence="1">
    <location>
        <begin position="49"/>
        <end position="69"/>
    </location>
</feature>
<dbReference type="AlphaFoldDB" id="A0AAD7GTF1"/>
<keyword evidence="1" id="KW-0812">Transmembrane</keyword>
<dbReference type="EMBL" id="JARKIE010000009">
    <property type="protein sequence ID" value="KAJ7704837.1"/>
    <property type="molecule type" value="Genomic_DNA"/>
</dbReference>
<gene>
    <name evidence="2" type="ORF">B0H17DRAFT_920968</name>
</gene>
<protein>
    <submittedName>
        <fullName evidence="2">Uncharacterized protein</fullName>
    </submittedName>
</protein>
<comment type="caution">
    <text evidence="2">The sequence shown here is derived from an EMBL/GenBank/DDBJ whole genome shotgun (WGS) entry which is preliminary data.</text>
</comment>
<evidence type="ECO:0000313" key="2">
    <source>
        <dbReference type="EMBL" id="KAJ7704837.1"/>
    </source>
</evidence>
<name>A0AAD7GTF1_MYCRO</name>
<keyword evidence="1" id="KW-1133">Transmembrane helix</keyword>
<evidence type="ECO:0000256" key="1">
    <source>
        <dbReference type="SAM" id="Phobius"/>
    </source>
</evidence>
<keyword evidence="3" id="KW-1185">Reference proteome</keyword>
<feature type="non-terminal residue" evidence="2">
    <location>
        <position position="1"/>
    </location>
</feature>
<dbReference type="Proteomes" id="UP001221757">
    <property type="component" value="Unassembled WGS sequence"/>
</dbReference>